<feature type="domain" description="HTH asnC-type" evidence="4">
    <location>
        <begin position="14"/>
        <end position="75"/>
    </location>
</feature>
<keyword evidence="3" id="KW-0804">Transcription</keyword>
<dbReference type="InterPro" id="IPR036390">
    <property type="entry name" value="WH_DNA-bd_sf"/>
</dbReference>
<dbReference type="PROSITE" id="PS50956">
    <property type="entry name" value="HTH_ASNC_2"/>
    <property type="match status" value="1"/>
</dbReference>
<evidence type="ECO:0000256" key="2">
    <source>
        <dbReference type="ARBA" id="ARBA00023125"/>
    </source>
</evidence>
<dbReference type="InterPro" id="IPR011008">
    <property type="entry name" value="Dimeric_a/b-barrel"/>
</dbReference>
<protein>
    <submittedName>
        <fullName evidence="5">HTH-type transcriptional regulator</fullName>
    </submittedName>
</protein>
<evidence type="ECO:0000313" key="5">
    <source>
        <dbReference type="EMBL" id="UYP44103.1"/>
    </source>
</evidence>
<dbReference type="Pfam" id="PF01037">
    <property type="entry name" value="AsnC_trans_reg"/>
    <property type="match status" value="1"/>
</dbReference>
<dbReference type="InterPro" id="IPR011991">
    <property type="entry name" value="ArsR-like_HTH"/>
</dbReference>
<dbReference type="Pfam" id="PF13412">
    <property type="entry name" value="HTH_24"/>
    <property type="match status" value="1"/>
</dbReference>
<accession>A0ABY6HLB9</accession>
<dbReference type="PRINTS" id="PR00033">
    <property type="entry name" value="HTHASNC"/>
</dbReference>
<dbReference type="InterPro" id="IPR036388">
    <property type="entry name" value="WH-like_DNA-bd_sf"/>
</dbReference>
<evidence type="ECO:0000256" key="1">
    <source>
        <dbReference type="ARBA" id="ARBA00023015"/>
    </source>
</evidence>
<dbReference type="InterPro" id="IPR019887">
    <property type="entry name" value="Tscrpt_reg_AsnC/Lrp_C"/>
</dbReference>
<evidence type="ECO:0000259" key="4">
    <source>
        <dbReference type="PROSITE" id="PS50956"/>
    </source>
</evidence>
<dbReference type="PANTHER" id="PTHR30154">
    <property type="entry name" value="LEUCINE-RESPONSIVE REGULATORY PROTEIN"/>
    <property type="match status" value="1"/>
</dbReference>
<reference evidence="5" key="1">
    <citation type="submission" date="2022-09" db="EMBL/GenBank/DDBJ databases">
        <title>Actin cytoskeleton and complex cell architecture in an #Asgard archaeon.</title>
        <authorList>
            <person name="Ponce Toledo R.I."/>
            <person name="Schleper C."/>
            <person name="Rodrigues Oliveira T."/>
            <person name="Wollweber F."/>
            <person name="Xu J."/>
            <person name="Rittmann S."/>
            <person name="Klingl A."/>
            <person name="Pilhofer M."/>
        </authorList>
    </citation>
    <scope>NUCLEOTIDE SEQUENCE</scope>
    <source>
        <strain evidence="5">B-35</strain>
    </source>
</reference>
<dbReference type="CDD" id="cd00090">
    <property type="entry name" value="HTH_ARSR"/>
    <property type="match status" value="1"/>
</dbReference>
<dbReference type="SUPFAM" id="SSF46785">
    <property type="entry name" value="Winged helix' DNA-binding domain"/>
    <property type="match status" value="1"/>
</dbReference>
<dbReference type="InterPro" id="IPR019888">
    <property type="entry name" value="Tscrpt_reg_AsnC-like"/>
</dbReference>
<dbReference type="EMBL" id="CP104013">
    <property type="protein sequence ID" value="UYP44103.1"/>
    <property type="molecule type" value="Genomic_DNA"/>
</dbReference>
<organism evidence="5 6">
    <name type="scientific">Candidatus Lokiarchaeum ossiferum</name>
    <dbReference type="NCBI Taxonomy" id="2951803"/>
    <lineage>
        <taxon>Archaea</taxon>
        <taxon>Promethearchaeati</taxon>
        <taxon>Promethearchaeota</taxon>
        <taxon>Promethearchaeia</taxon>
        <taxon>Promethearchaeales</taxon>
        <taxon>Promethearchaeaceae</taxon>
        <taxon>Candidatus Lokiarchaeum</taxon>
    </lineage>
</organism>
<proteinExistence type="predicted"/>
<gene>
    <name evidence="5" type="ORF">NEF87_000388</name>
</gene>
<dbReference type="InterPro" id="IPR000485">
    <property type="entry name" value="AsnC-type_HTH_dom"/>
</dbReference>
<name>A0ABY6HLB9_9ARCH</name>
<evidence type="ECO:0000313" key="6">
    <source>
        <dbReference type="Proteomes" id="UP001208689"/>
    </source>
</evidence>
<dbReference type="Proteomes" id="UP001208689">
    <property type="component" value="Chromosome"/>
</dbReference>
<dbReference type="SMART" id="SM00344">
    <property type="entry name" value="HTH_ASNC"/>
    <property type="match status" value="1"/>
</dbReference>
<dbReference type="Gene3D" id="3.30.70.920">
    <property type="match status" value="1"/>
</dbReference>
<keyword evidence="2" id="KW-0238">DNA-binding</keyword>
<dbReference type="SUPFAM" id="SSF54909">
    <property type="entry name" value="Dimeric alpha+beta barrel"/>
    <property type="match status" value="1"/>
</dbReference>
<sequence>MENEHDDKKRRSLLDKVDKLILNELQHDDRISSSDLAKKLGIAKSTLTYRIKRLEDEKIILGYRAIVDPSKLGKDEQMIVRIRAKFGSGYHEKVGKMLSNIPGVYAVYFVFGENDFVILARAENREELFEKMQILFNSDFVERTTTEVVTKVIKEDFGTYLQVNNGTK</sequence>
<dbReference type="PANTHER" id="PTHR30154:SF34">
    <property type="entry name" value="TRANSCRIPTIONAL REGULATOR AZLB"/>
    <property type="match status" value="1"/>
</dbReference>
<keyword evidence="1" id="KW-0805">Transcription regulation</keyword>
<keyword evidence="6" id="KW-1185">Reference proteome</keyword>
<dbReference type="Gene3D" id="1.10.10.10">
    <property type="entry name" value="Winged helix-like DNA-binding domain superfamily/Winged helix DNA-binding domain"/>
    <property type="match status" value="1"/>
</dbReference>
<evidence type="ECO:0000256" key="3">
    <source>
        <dbReference type="ARBA" id="ARBA00023163"/>
    </source>
</evidence>